<sequence length="565" mass="58702">MSEPIPADRSPRQPDSRTPHPRHPEPAPGPWGPRDESELDRTISYRFPRPPGREAHTVRLPAWGEQEEIGFSTVAEPPPSASAPAPGGRRGARGWILALVAAVLVGVVGGGGVWAASKLSGGGTQPQDVLPASAIAYVRLDLDPSADQKLALFGIARRFSPTRDAFAGDDPREALVNALGKDGTGLAKVDYARDVEPWLGDRAGLAVLPSADGGDPVGAIAVQVRDEAAARAGIARLGLRDGKGGLAFRDGYAVIAPSQKLADQYVTAAPLSGEPRFADDLRTLGEPGVLSFWADVEKSVEAAYPRRDGAEPLFDRVKGMRFAGALRFSGDYAELAGITRGGKTAPGRPEPVRIGELPATTVAAASFSGLGDLLREQWPSIEQAANGAGGGPYAETLDAARQYGLSLPDDLVTLLGRNLTLALDEKGLDGPRPAFGAVLTTDAGKAQDVVDRMKAFLDGLGGGQGAADLATASGDGRFVLATTQKYAATLGGGGALAESETFRLAVPDAGNATYAVYADLDRLEKLYLSGAGDAERRDLEKLRAVGLSGTSGEAGSSFTLRVVFG</sequence>
<keyword evidence="2" id="KW-0472">Membrane</keyword>
<dbReference type="EMBL" id="BOOB01000027">
    <property type="protein sequence ID" value="GIH33629.1"/>
    <property type="molecule type" value="Genomic_DNA"/>
</dbReference>
<reference evidence="3 4" key="1">
    <citation type="submission" date="2021-01" db="EMBL/GenBank/DDBJ databases">
        <title>Whole genome shotgun sequence of Microbispora amethystogenes NBRC 101907.</title>
        <authorList>
            <person name="Komaki H."/>
            <person name="Tamura T."/>
        </authorList>
    </citation>
    <scope>NUCLEOTIDE SEQUENCE [LARGE SCALE GENOMIC DNA]</scope>
    <source>
        <strain evidence="3 4">NBRC 101907</strain>
    </source>
</reference>
<feature type="transmembrane region" description="Helical" evidence="2">
    <location>
        <begin position="95"/>
        <end position="116"/>
    </location>
</feature>
<accession>A0ABQ4FFN8</accession>
<name>A0ABQ4FFN8_9ACTN</name>
<keyword evidence="2" id="KW-1133">Transmembrane helix</keyword>
<keyword evidence="4" id="KW-1185">Reference proteome</keyword>
<gene>
    <name evidence="3" type="ORF">Mam01_37930</name>
</gene>
<comment type="caution">
    <text evidence="3">The sequence shown here is derived from an EMBL/GenBank/DDBJ whole genome shotgun (WGS) entry which is preliminary data.</text>
</comment>
<protein>
    <recommendedName>
        <fullName evidence="5">DUF3352 domain-containing protein</fullName>
    </recommendedName>
</protein>
<dbReference type="Proteomes" id="UP000651728">
    <property type="component" value="Unassembled WGS sequence"/>
</dbReference>
<evidence type="ECO:0000256" key="1">
    <source>
        <dbReference type="SAM" id="MobiDB-lite"/>
    </source>
</evidence>
<organism evidence="3 4">
    <name type="scientific">Microbispora amethystogenes</name>
    <dbReference type="NCBI Taxonomy" id="1427754"/>
    <lineage>
        <taxon>Bacteria</taxon>
        <taxon>Bacillati</taxon>
        <taxon>Actinomycetota</taxon>
        <taxon>Actinomycetes</taxon>
        <taxon>Streptosporangiales</taxon>
        <taxon>Streptosporangiaceae</taxon>
        <taxon>Microbispora</taxon>
    </lineage>
</organism>
<proteinExistence type="predicted"/>
<keyword evidence="2" id="KW-0812">Transmembrane</keyword>
<evidence type="ECO:0000256" key="2">
    <source>
        <dbReference type="SAM" id="Phobius"/>
    </source>
</evidence>
<evidence type="ECO:0000313" key="3">
    <source>
        <dbReference type="EMBL" id="GIH33629.1"/>
    </source>
</evidence>
<evidence type="ECO:0000313" key="4">
    <source>
        <dbReference type="Proteomes" id="UP000651728"/>
    </source>
</evidence>
<dbReference type="InterPro" id="IPR021787">
    <property type="entry name" value="DUF3352"/>
</dbReference>
<feature type="region of interest" description="Disordered" evidence="1">
    <location>
        <begin position="1"/>
        <end position="56"/>
    </location>
</feature>
<feature type="compositionally biased region" description="Basic and acidic residues" evidence="1">
    <location>
        <begin position="33"/>
        <end position="43"/>
    </location>
</feature>
<evidence type="ECO:0008006" key="5">
    <source>
        <dbReference type="Google" id="ProtNLM"/>
    </source>
</evidence>
<feature type="compositionally biased region" description="Basic and acidic residues" evidence="1">
    <location>
        <begin position="9"/>
        <end position="25"/>
    </location>
</feature>
<dbReference type="RefSeq" id="WP_204286596.1">
    <property type="nucleotide sequence ID" value="NZ_BAABEJ010000014.1"/>
</dbReference>
<dbReference type="Pfam" id="PF11832">
    <property type="entry name" value="DUF3352"/>
    <property type="match status" value="1"/>
</dbReference>